<dbReference type="Proteomes" id="UP000010798">
    <property type="component" value="Chromosome"/>
</dbReference>
<evidence type="ECO:0000313" key="4">
    <source>
        <dbReference type="Proteomes" id="UP000010798"/>
    </source>
</evidence>
<dbReference type="STRING" id="886293.Sinac_5046"/>
<dbReference type="Gene3D" id="3.30.70.940">
    <property type="entry name" value="NusG, N-terminal domain"/>
    <property type="match status" value="1"/>
</dbReference>
<sequence>MPILPAEPDLFPANLWEEDATSFRQGRHWWCLHTKPRQEKAAARDLRGKQIAYYLPQVVHEDRTPQGRKTRSIVPLFTSYLFLLGDDGERIEAFRGNRLANVLDVPDQENLAHDLRQIHQMLSSGLTVVPEPLMPVGAQVRIKTGPLAGIEGKVIKRGKRDQFIAIVQFLGRGAAVDLEDWQVDQVEPKP</sequence>
<dbReference type="GO" id="GO:0006354">
    <property type="term" value="P:DNA-templated transcription elongation"/>
    <property type="evidence" value="ECO:0007669"/>
    <property type="project" value="InterPro"/>
</dbReference>
<dbReference type="InterPro" id="IPR036735">
    <property type="entry name" value="NGN_dom_sf"/>
</dbReference>
<evidence type="ECO:0000313" key="3">
    <source>
        <dbReference type="EMBL" id="AGA29200.1"/>
    </source>
</evidence>
<dbReference type="Pfam" id="PF02357">
    <property type="entry name" value="NusG"/>
    <property type="match status" value="1"/>
</dbReference>
<evidence type="ECO:0000256" key="1">
    <source>
        <dbReference type="ARBA" id="ARBA00023163"/>
    </source>
</evidence>
<feature type="domain" description="NusG-like N-terminal" evidence="2">
    <location>
        <begin position="28"/>
        <end position="84"/>
    </location>
</feature>
<dbReference type="eggNOG" id="COG0250">
    <property type="taxonomic scope" value="Bacteria"/>
</dbReference>
<gene>
    <name evidence="3" type="ordered locus">Sinac_5046</name>
</gene>
<protein>
    <submittedName>
        <fullName evidence="3">Transcription antiterminator</fullName>
    </submittedName>
</protein>
<dbReference type="EMBL" id="CP003364">
    <property type="protein sequence ID" value="AGA29200.1"/>
    <property type="molecule type" value="Genomic_DNA"/>
</dbReference>
<dbReference type="SUPFAM" id="SSF82679">
    <property type="entry name" value="N-utilization substance G protein NusG, N-terminal domain"/>
    <property type="match status" value="1"/>
</dbReference>
<dbReference type="SUPFAM" id="SSF50104">
    <property type="entry name" value="Translation proteins SH3-like domain"/>
    <property type="match status" value="1"/>
</dbReference>
<dbReference type="OrthoDB" id="275381at2"/>
<dbReference type="AlphaFoldDB" id="L0DK29"/>
<organism evidence="3 4">
    <name type="scientific">Singulisphaera acidiphila (strain ATCC BAA-1392 / DSM 18658 / VKM B-2454 / MOB10)</name>
    <dbReference type="NCBI Taxonomy" id="886293"/>
    <lineage>
        <taxon>Bacteria</taxon>
        <taxon>Pseudomonadati</taxon>
        <taxon>Planctomycetota</taxon>
        <taxon>Planctomycetia</taxon>
        <taxon>Isosphaerales</taxon>
        <taxon>Isosphaeraceae</taxon>
        <taxon>Singulisphaera</taxon>
    </lineage>
</organism>
<dbReference type="RefSeq" id="WP_015248306.1">
    <property type="nucleotide sequence ID" value="NC_019892.1"/>
</dbReference>
<dbReference type="CDD" id="cd06091">
    <property type="entry name" value="KOW_NusG"/>
    <property type="match status" value="1"/>
</dbReference>
<reference evidence="3 4" key="1">
    <citation type="submission" date="2012-02" db="EMBL/GenBank/DDBJ databases">
        <title>Complete sequence of chromosome of Singulisphaera acidiphila DSM 18658.</title>
        <authorList>
            <consortium name="US DOE Joint Genome Institute (JGI-PGF)"/>
            <person name="Lucas S."/>
            <person name="Copeland A."/>
            <person name="Lapidus A."/>
            <person name="Glavina del Rio T."/>
            <person name="Dalin E."/>
            <person name="Tice H."/>
            <person name="Bruce D."/>
            <person name="Goodwin L."/>
            <person name="Pitluck S."/>
            <person name="Peters L."/>
            <person name="Ovchinnikova G."/>
            <person name="Chertkov O."/>
            <person name="Kyrpides N."/>
            <person name="Mavromatis K."/>
            <person name="Ivanova N."/>
            <person name="Brettin T."/>
            <person name="Detter J.C."/>
            <person name="Han C."/>
            <person name="Larimer F."/>
            <person name="Land M."/>
            <person name="Hauser L."/>
            <person name="Markowitz V."/>
            <person name="Cheng J.-F."/>
            <person name="Hugenholtz P."/>
            <person name="Woyke T."/>
            <person name="Wu D."/>
            <person name="Tindall B."/>
            <person name="Pomrenke H."/>
            <person name="Brambilla E."/>
            <person name="Klenk H.-P."/>
            <person name="Eisen J.A."/>
        </authorList>
    </citation>
    <scope>NUCLEOTIDE SEQUENCE [LARGE SCALE GENOMIC DNA]</scope>
    <source>
        <strain evidence="4">ATCC BAA-1392 / DSM 18658 / VKM B-2454 / MOB10</strain>
    </source>
</reference>
<accession>L0DK29</accession>
<dbReference type="InterPro" id="IPR008991">
    <property type="entry name" value="Translation_prot_SH3-like_sf"/>
</dbReference>
<keyword evidence="4" id="KW-1185">Reference proteome</keyword>
<name>L0DK29_SINAD</name>
<dbReference type="KEGG" id="saci:Sinac_5046"/>
<dbReference type="CDD" id="cd09895">
    <property type="entry name" value="NGN_SP_UpxY"/>
    <property type="match status" value="1"/>
</dbReference>
<keyword evidence="1" id="KW-0804">Transcription</keyword>
<dbReference type="HOGENOM" id="CLU_067287_5_1_0"/>
<proteinExistence type="predicted"/>
<evidence type="ECO:0000259" key="2">
    <source>
        <dbReference type="Pfam" id="PF02357"/>
    </source>
</evidence>
<dbReference type="InterPro" id="IPR006645">
    <property type="entry name" value="NGN-like_dom"/>
</dbReference>